<evidence type="ECO:0000256" key="1">
    <source>
        <dbReference type="SAM" id="MobiDB-lite"/>
    </source>
</evidence>
<feature type="region of interest" description="Disordered" evidence="1">
    <location>
        <begin position="32"/>
        <end position="65"/>
    </location>
</feature>
<organism evidence="2">
    <name type="scientific">uncultured Rubrobacteraceae bacterium</name>
    <dbReference type="NCBI Taxonomy" id="349277"/>
    <lineage>
        <taxon>Bacteria</taxon>
        <taxon>Bacillati</taxon>
        <taxon>Actinomycetota</taxon>
        <taxon>Rubrobacteria</taxon>
        <taxon>Rubrobacterales</taxon>
        <taxon>Rubrobacteraceae</taxon>
        <taxon>environmental samples</taxon>
    </lineage>
</organism>
<accession>A0A6J4NPL0</accession>
<proteinExistence type="predicted"/>
<evidence type="ECO:0000313" key="2">
    <source>
        <dbReference type="EMBL" id="CAA9390193.1"/>
    </source>
</evidence>
<gene>
    <name evidence="2" type="ORF">AVDCRST_MAG22-531</name>
</gene>
<name>A0A6J4NPL0_9ACTN</name>
<feature type="compositionally biased region" description="Basic and acidic residues" evidence="1">
    <location>
        <begin position="49"/>
        <end position="58"/>
    </location>
</feature>
<reference evidence="2" key="1">
    <citation type="submission" date="2020-02" db="EMBL/GenBank/DDBJ databases">
        <authorList>
            <person name="Meier V. D."/>
        </authorList>
    </citation>
    <scope>NUCLEOTIDE SEQUENCE</scope>
    <source>
        <strain evidence="2">AVDCRST_MAG22</strain>
    </source>
</reference>
<dbReference type="EMBL" id="CADCUV010000026">
    <property type="protein sequence ID" value="CAA9390193.1"/>
    <property type="molecule type" value="Genomic_DNA"/>
</dbReference>
<protein>
    <submittedName>
        <fullName evidence="2">Uncharacterized protein</fullName>
    </submittedName>
</protein>
<sequence>MVHHLHIRPPKRVVDLGGEGDRPVAKIYLRQRGRNQDAHWRPAAGTGGREGRGGREDPLLGGGRPFDLWVM</sequence>
<dbReference type="AlphaFoldDB" id="A0A6J4NPL0"/>